<dbReference type="STRING" id="555512.SAMN04487993_103210"/>
<evidence type="ECO:0000313" key="2">
    <source>
        <dbReference type="Proteomes" id="UP000199093"/>
    </source>
</evidence>
<organism evidence="1 2">
    <name type="scientific">Salipiger marinus</name>
    <dbReference type="NCBI Taxonomy" id="555512"/>
    <lineage>
        <taxon>Bacteria</taxon>
        <taxon>Pseudomonadati</taxon>
        <taxon>Pseudomonadota</taxon>
        <taxon>Alphaproteobacteria</taxon>
        <taxon>Rhodobacterales</taxon>
        <taxon>Roseobacteraceae</taxon>
        <taxon>Salipiger</taxon>
    </lineage>
</organism>
<accession>A0A1G8TSC8</accession>
<evidence type="ECO:0000313" key="1">
    <source>
        <dbReference type="EMBL" id="SDJ44451.1"/>
    </source>
</evidence>
<dbReference type="Proteomes" id="UP000199093">
    <property type="component" value="Unassembled WGS sequence"/>
</dbReference>
<gene>
    <name evidence="1" type="ORF">SAMN04487993_103210</name>
</gene>
<dbReference type="RefSeq" id="WP_165616923.1">
    <property type="nucleotide sequence ID" value="NZ_FNEJ01000032.1"/>
</dbReference>
<dbReference type="GO" id="GO:0016740">
    <property type="term" value="F:transferase activity"/>
    <property type="evidence" value="ECO:0007669"/>
    <property type="project" value="UniProtKB-KW"/>
</dbReference>
<dbReference type="InterPro" id="IPR027417">
    <property type="entry name" value="P-loop_NTPase"/>
</dbReference>
<sequence length="264" mass="30429">MTDGKSFLIVTGVARSGTTALAELLNAHPRICLGIERFKFRYLLEHDYSPEFFTRERFFDFRKEDTNLRPEVRPAWQPTYDAIAAKWDEAEVIGDKVPDLMPVLAEFMAANPDYKYICILRNLKDVGLSWQARADRPRDSWPQGKGFGPACESWAEQHEILHGMVRDRALRERLFLLDYDQMYADPALTEAALLGFLGVARDPAFRAMLDGHAEFVRTKKARKVPEQFAELYRAVDMGPIRGMRKIAREQMSLWADRFYKTEGG</sequence>
<dbReference type="Pfam" id="PF13469">
    <property type="entry name" value="Sulfotransfer_3"/>
    <property type="match status" value="1"/>
</dbReference>
<protein>
    <submittedName>
        <fullName evidence="1">Sulfotransferase family protein</fullName>
    </submittedName>
</protein>
<reference evidence="1 2" key="1">
    <citation type="submission" date="2016-10" db="EMBL/GenBank/DDBJ databases">
        <authorList>
            <person name="de Groot N.N."/>
        </authorList>
    </citation>
    <scope>NUCLEOTIDE SEQUENCE [LARGE SCALE GENOMIC DNA]</scope>
    <source>
        <strain evidence="1 2">DSM 26424</strain>
    </source>
</reference>
<keyword evidence="1" id="KW-0808">Transferase</keyword>
<dbReference type="EMBL" id="FNEJ01000032">
    <property type="protein sequence ID" value="SDJ44451.1"/>
    <property type="molecule type" value="Genomic_DNA"/>
</dbReference>
<proteinExistence type="predicted"/>
<dbReference type="SUPFAM" id="SSF52540">
    <property type="entry name" value="P-loop containing nucleoside triphosphate hydrolases"/>
    <property type="match status" value="1"/>
</dbReference>
<dbReference type="Gene3D" id="3.40.50.300">
    <property type="entry name" value="P-loop containing nucleotide triphosphate hydrolases"/>
    <property type="match status" value="1"/>
</dbReference>
<keyword evidence="2" id="KW-1185">Reference proteome</keyword>
<name>A0A1G8TSC8_9RHOB</name>
<dbReference type="AlphaFoldDB" id="A0A1G8TSC8"/>